<dbReference type="InterPro" id="IPR032818">
    <property type="entry name" value="DedA-like"/>
</dbReference>
<accession>A0A399F946</accession>
<evidence type="ECO:0000256" key="2">
    <source>
        <dbReference type="ARBA" id="ARBA00010792"/>
    </source>
</evidence>
<dbReference type="AlphaFoldDB" id="A0A399F946"/>
<feature type="transmembrane region" description="Helical" evidence="7">
    <location>
        <begin position="53"/>
        <end position="74"/>
    </location>
</feature>
<sequence>MESGLAGWVQTIGYIGIFAVVFAETGLLVGFALPGDSLLITVGILGAAGKLQLFPAITALFIGSFLGNNLGYWLGRWAGPGLQRRVRADHLERTQLFMRRFGALSLLVGPFIPIVRALVPFVCGTLRMPYGRFLPLTLLGSLIWTVGLTLFSYWVGSKIPNLEKYVYLILLVGISAGVVPAAIRFFRRRSARSVEM</sequence>
<name>A0A399F946_9DEIN</name>
<dbReference type="InterPro" id="IPR032816">
    <property type="entry name" value="VTT_dom"/>
</dbReference>
<evidence type="ECO:0000256" key="6">
    <source>
        <dbReference type="ARBA" id="ARBA00023136"/>
    </source>
</evidence>
<organism evidence="9 10">
    <name type="scientific">Meiothermus granaticius NBRC 107808</name>
    <dbReference type="NCBI Taxonomy" id="1227551"/>
    <lineage>
        <taxon>Bacteria</taxon>
        <taxon>Thermotogati</taxon>
        <taxon>Deinococcota</taxon>
        <taxon>Deinococci</taxon>
        <taxon>Thermales</taxon>
        <taxon>Thermaceae</taxon>
        <taxon>Meiothermus</taxon>
    </lineage>
</organism>
<proteinExistence type="inferred from homology"/>
<feature type="transmembrane region" description="Helical" evidence="7">
    <location>
        <begin position="133"/>
        <end position="153"/>
    </location>
</feature>
<dbReference type="PANTHER" id="PTHR30353:SF0">
    <property type="entry name" value="TRANSMEMBRANE PROTEIN"/>
    <property type="match status" value="1"/>
</dbReference>
<evidence type="ECO:0000313" key="9">
    <source>
        <dbReference type="EMBL" id="RIH91432.1"/>
    </source>
</evidence>
<dbReference type="Pfam" id="PF09335">
    <property type="entry name" value="VTT_dom"/>
    <property type="match status" value="1"/>
</dbReference>
<evidence type="ECO:0000256" key="3">
    <source>
        <dbReference type="ARBA" id="ARBA00022475"/>
    </source>
</evidence>
<evidence type="ECO:0000259" key="8">
    <source>
        <dbReference type="Pfam" id="PF09335"/>
    </source>
</evidence>
<comment type="subcellular location">
    <subcellularLocation>
        <location evidence="1 7">Cell membrane</location>
        <topology evidence="1 7">Multi-pass membrane protein</topology>
    </subcellularLocation>
</comment>
<comment type="caution">
    <text evidence="9">The sequence shown here is derived from an EMBL/GenBank/DDBJ whole genome shotgun (WGS) entry which is preliminary data.</text>
</comment>
<feature type="transmembrane region" description="Helical" evidence="7">
    <location>
        <begin position="12"/>
        <end position="33"/>
    </location>
</feature>
<dbReference type="OrthoDB" id="9813426at2"/>
<keyword evidence="5 7" id="KW-1133">Transmembrane helix</keyword>
<feature type="transmembrane region" description="Helical" evidence="7">
    <location>
        <begin position="165"/>
        <end position="186"/>
    </location>
</feature>
<dbReference type="Proteomes" id="UP000266178">
    <property type="component" value="Unassembled WGS sequence"/>
</dbReference>
<evidence type="ECO:0000256" key="4">
    <source>
        <dbReference type="ARBA" id="ARBA00022692"/>
    </source>
</evidence>
<feature type="domain" description="VTT" evidence="8">
    <location>
        <begin position="33"/>
        <end position="152"/>
    </location>
</feature>
<evidence type="ECO:0000256" key="5">
    <source>
        <dbReference type="ARBA" id="ARBA00022989"/>
    </source>
</evidence>
<evidence type="ECO:0000256" key="1">
    <source>
        <dbReference type="ARBA" id="ARBA00004651"/>
    </source>
</evidence>
<dbReference type="PANTHER" id="PTHR30353">
    <property type="entry name" value="INNER MEMBRANE PROTEIN DEDA-RELATED"/>
    <property type="match status" value="1"/>
</dbReference>
<evidence type="ECO:0000256" key="7">
    <source>
        <dbReference type="RuleBase" id="RU367016"/>
    </source>
</evidence>
<keyword evidence="3 7" id="KW-1003">Cell membrane</keyword>
<gene>
    <name evidence="9" type="ORF">Mgrana_02659</name>
</gene>
<dbReference type="EMBL" id="QWLB01000043">
    <property type="protein sequence ID" value="RIH91432.1"/>
    <property type="molecule type" value="Genomic_DNA"/>
</dbReference>
<reference evidence="9 10" key="1">
    <citation type="submission" date="2018-08" db="EMBL/GenBank/DDBJ databases">
        <title>Meiothermus granaticius genome AF-68 sequencing project.</title>
        <authorList>
            <person name="Da Costa M.S."/>
            <person name="Albuquerque L."/>
            <person name="Raposo P."/>
            <person name="Froufe H.J.C."/>
            <person name="Barroso C.S."/>
            <person name="Egas C."/>
        </authorList>
    </citation>
    <scope>NUCLEOTIDE SEQUENCE [LARGE SCALE GENOMIC DNA]</scope>
    <source>
        <strain evidence="9 10">AF-68</strain>
    </source>
</reference>
<comment type="similarity">
    <text evidence="2 7">Belongs to the DedA family.</text>
</comment>
<dbReference type="GO" id="GO:0005886">
    <property type="term" value="C:plasma membrane"/>
    <property type="evidence" value="ECO:0007669"/>
    <property type="project" value="UniProtKB-SubCell"/>
</dbReference>
<keyword evidence="10" id="KW-1185">Reference proteome</keyword>
<protein>
    <submittedName>
        <fullName evidence="9">Putative membrane protein</fullName>
    </submittedName>
</protein>
<feature type="transmembrane region" description="Helical" evidence="7">
    <location>
        <begin position="101"/>
        <end position="121"/>
    </location>
</feature>
<keyword evidence="4 7" id="KW-0812">Transmembrane</keyword>
<keyword evidence="6 7" id="KW-0472">Membrane</keyword>
<evidence type="ECO:0000313" key="10">
    <source>
        <dbReference type="Proteomes" id="UP000266178"/>
    </source>
</evidence>
<dbReference type="RefSeq" id="WP_119358109.1">
    <property type="nucleotide sequence ID" value="NZ_BJXM01000016.1"/>
</dbReference>